<feature type="compositionally biased region" description="Pro residues" evidence="2">
    <location>
        <begin position="368"/>
        <end position="378"/>
    </location>
</feature>
<keyword evidence="5" id="KW-1185">Reference proteome</keyword>
<dbReference type="eggNOG" id="COG1604">
    <property type="taxonomic scope" value="Bacteria"/>
</dbReference>
<dbReference type="PATRIC" id="fig|56107.3.peg.7391"/>
<feature type="domain" description="CRISPR type III-associated protein" evidence="3">
    <location>
        <begin position="128"/>
        <end position="276"/>
    </location>
</feature>
<dbReference type="RefSeq" id="WP_015186486.1">
    <property type="nucleotide sequence ID" value="NC_019744.1"/>
</dbReference>
<evidence type="ECO:0000256" key="2">
    <source>
        <dbReference type="SAM" id="MobiDB-lite"/>
    </source>
</evidence>
<dbReference type="HOGENOM" id="CLU_055089_0_0_3"/>
<keyword evidence="4" id="KW-0614">Plasmid</keyword>
<evidence type="ECO:0000313" key="5">
    <source>
        <dbReference type="Proteomes" id="UP000010475"/>
    </source>
</evidence>
<accession>K9X920</accession>
<feature type="region of interest" description="Disordered" evidence="2">
    <location>
        <begin position="359"/>
        <end position="385"/>
    </location>
</feature>
<dbReference type="InterPro" id="IPR005537">
    <property type="entry name" value="RAMP_III_fam"/>
</dbReference>
<reference evidence="4 5" key="1">
    <citation type="submission" date="2012-06" db="EMBL/GenBank/DDBJ databases">
        <title>Finished plasmid 2 of genome of Cylindrospermum stagnale PCC 7417.</title>
        <authorList>
            <consortium name="US DOE Joint Genome Institute"/>
            <person name="Gugger M."/>
            <person name="Coursin T."/>
            <person name="Rippka R."/>
            <person name="Tandeau De Marsac N."/>
            <person name="Huntemann M."/>
            <person name="Wei C.-L."/>
            <person name="Han J."/>
            <person name="Detter J.C."/>
            <person name="Han C."/>
            <person name="Tapia R."/>
            <person name="Davenport K."/>
            <person name="Daligault H."/>
            <person name="Erkkila T."/>
            <person name="Gu W."/>
            <person name="Munk A.C.C."/>
            <person name="Teshima H."/>
            <person name="Xu Y."/>
            <person name="Chain P."/>
            <person name="Chen A."/>
            <person name="Krypides N."/>
            <person name="Mavromatis K."/>
            <person name="Markowitz V."/>
            <person name="Szeto E."/>
            <person name="Ivanova N."/>
            <person name="Mikhailova N."/>
            <person name="Ovchinnikova G."/>
            <person name="Pagani I."/>
            <person name="Pati A."/>
            <person name="Goodwin L."/>
            <person name="Peters L."/>
            <person name="Pitluck S."/>
            <person name="Woyke T."/>
            <person name="Kerfeld C."/>
        </authorList>
    </citation>
    <scope>NUCLEOTIDE SEQUENCE [LARGE SCALE GENOMIC DNA]</scope>
    <source>
        <strain evidence="4 5">PCC 7417</strain>
        <plasmid evidence="5">Plasmid pCYLST.02</plasmid>
    </source>
</reference>
<evidence type="ECO:0000256" key="1">
    <source>
        <dbReference type="ARBA" id="ARBA00023118"/>
    </source>
</evidence>
<dbReference type="GO" id="GO:0051607">
    <property type="term" value="P:defense response to virus"/>
    <property type="evidence" value="ECO:0007669"/>
    <property type="project" value="UniProtKB-KW"/>
</dbReference>
<dbReference type="Pfam" id="PF03787">
    <property type="entry name" value="RAMPs"/>
    <property type="match status" value="1"/>
</dbReference>
<sequence length="414" mass="46978">MQYDYYVFRKEQLGNSFSELEQASAELKQAKDKSTRQQAERKIEQSAKKSVQIEPHLPYLWYEAQGSELKNSIRDAWQKDLKPSIIPDAFHFTPDFSALNYLPSLSFMLRVPFKLRKPYLSKDDRIFHLLDNPVRKDKVFQTPMVASTSWKGALRATLWQMEHKKGDDKIIRLLGDAREDEKGQAGRLYFYPTFFDKLGLEVINPHDRKTGVGKNPILIESVPANATGEFILLYIPFGSVKSDEVAADLQLVAEGVEKMLTVYGFGAKTSSGFGIAELNGTGELAIRADLPDLKQLEPEVTSPEPQLPRYLIAEGQLHPDFQSSDGSLKLEAEYLFGKSGKKEKQLYDKAKKWWEREGRQLAETVTPEPAPETTPPRSKPSMTEVPFTNLSELCDRAQEMAEQLCQRKAISHDS</sequence>
<gene>
    <name evidence="4" type="ORF">Cylst_6369</name>
</gene>
<dbReference type="Proteomes" id="UP000010475">
    <property type="component" value="Plasmid pCYLST.02"/>
</dbReference>
<protein>
    <recommendedName>
        <fullName evidence="3">CRISPR type III-associated protein domain-containing protein</fullName>
    </recommendedName>
</protein>
<organism evidence="4 5">
    <name type="scientific">Cylindrospermum stagnale PCC 7417</name>
    <dbReference type="NCBI Taxonomy" id="56107"/>
    <lineage>
        <taxon>Bacteria</taxon>
        <taxon>Bacillati</taxon>
        <taxon>Cyanobacteriota</taxon>
        <taxon>Cyanophyceae</taxon>
        <taxon>Nostocales</taxon>
        <taxon>Nostocaceae</taxon>
        <taxon>Cylindrospermum</taxon>
    </lineage>
</organism>
<dbReference type="EMBL" id="CP003644">
    <property type="protein sequence ID" value="AFZ28589.1"/>
    <property type="molecule type" value="Genomic_DNA"/>
</dbReference>
<keyword evidence="1" id="KW-0051">Antiviral defense</keyword>
<evidence type="ECO:0000313" key="4">
    <source>
        <dbReference type="EMBL" id="AFZ28589.1"/>
    </source>
</evidence>
<evidence type="ECO:0000259" key="3">
    <source>
        <dbReference type="Pfam" id="PF03787"/>
    </source>
</evidence>
<name>K9X920_9NOST</name>
<dbReference type="KEGG" id="csg:Cylst_6369"/>
<geneLocation type="plasmid" evidence="4 5">
    <name>pCYLST.02</name>
</geneLocation>
<dbReference type="OrthoDB" id="5501881at2"/>
<dbReference type="AlphaFoldDB" id="K9X920"/>
<feature type="region of interest" description="Disordered" evidence="2">
    <location>
        <begin position="28"/>
        <end position="47"/>
    </location>
</feature>
<proteinExistence type="predicted"/>